<dbReference type="Pfam" id="PF00528">
    <property type="entry name" value="BPD_transp_1"/>
    <property type="match status" value="1"/>
</dbReference>
<evidence type="ECO:0000313" key="10">
    <source>
        <dbReference type="Proteomes" id="UP000295726"/>
    </source>
</evidence>
<comment type="caution">
    <text evidence="9">The sequence shown here is derived from an EMBL/GenBank/DDBJ whole genome shotgun (WGS) entry which is preliminary data.</text>
</comment>
<gene>
    <name evidence="9" type="ORF">EDD59_12031</name>
</gene>
<dbReference type="PANTHER" id="PTHR30193:SF37">
    <property type="entry name" value="INNER MEMBRANE ABC TRANSPORTER PERMEASE PROTEIN YCJO"/>
    <property type="match status" value="1"/>
</dbReference>
<keyword evidence="6 7" id="KW-0472">Membrane</keyword>
<keyword evidence="4 7" id="KW-0812">Transmembrane</keyword>
<evidence type="ECO:0000259" key="8">
    <source>
        <dbReference type="PROSITE" id="PS50928"/>
    </source>
</evidence>
<dbReference type="InterPro" id="IPR000515">
    <property type="entry name" value="MetI-like"/>
</dbReference>
<comment type="similarity">
    <text evidence="7">Belongs to the binding-protein-dependent transport system permease family.</text>
</comment>
<reference evidence="9 10" key="1">
    <citation type="submission" date="2019-03" db="EMBL/GenBank/DDBJ databases">
        <title>Genomic Encyclopedia of Type Strains, Phase IV (KMG-IV): sequencing the most valuable type-strain genomes for metagenomic binning, comparative biology and taxonomic classification.</title>
        <authorList>
            <person name="Goeker M."/>
        </authorList>
    </citation>
    <scope>NUCLEOTIDE SEQUENCE [LARGE SCALE GENOMIC DNA]</scope>
    <source>
        <strain evidence="9 10">DSM 29489</strain>
    </source>
</reference>
<feature type="domain" description="ABC transmembrane type-1" evidence="8">
    <location>
        <begin position="63"/>
        <end position="276"/>
    </location>
</feature>
<proteinExistence type="inferred from homology"/>
<evidence type="ECO:0000313" key="9">
    <source>
        <dbReference type="EMBL" id="TCS77110.1"/>
    </source>
</evidence>
<dbReference type="OrthoDB" id="152280at2"/>
<feature type="transmembrane region" description="Helical" evidence="7">
    <location>
        <begin position="255"/>
        <end position="279"/>
    </location>
</feature>
<dbReference type="Proteomes" id="UP000295726">
    <property type="component" value="Unassembled WGS sequence"/>
</dbReference>
<dbReference type="InterPro" id="IPR035906">
    <property type="entry name" value="MetI-like_sf"/>
</dbReference>
<dbReference type="EMBL" id="SLZZ01000020">
    <property type="protein sequence ID" value="TCS77110.1"/>
    <property type="molecule type" value="Genomic_DNA"/>
</dbReference>
<dbReference type="RefSeq" id="WP_132382558.1">
    <property type="nucleotide sequence ID" value="NZ_SLZZ01000020.1"/>
</dbReference>
<dbReference type="Gene3D" id="1.10.3720.10">
    <property type="entry name" value="MetI-like"/>
    <property type="match status" value="1"/>
</dbReference>
<protein>
    <submittedName>
        <fullName evidence="9">Carbohydrate ABC transporter membrane protein 1 (CUT1 family)</fullName>
    </submittedName>
</protein>
<dbReference type="InterPro" id="IPR051393">
    <property type="entry name" value="ABC_transporter_permease"/>
</dbReference>
<keyword evidence="3" id="KW-1003">Cell membrane</keyword>
<sequence>MKKRQTLLYMVPAVVLIVAFFLFPLCYLIYLSFFEWNGLGEKIFIGIDNFKYIVSDPVFRTALKNTIIWLLAALFIHIPFGLLLALILNRKPKGWKFMRVMYFIPNVISTTAVAFLWYFIYHVDVGLLNNMLKAVGLGRLTHAWLNDPGTALVCNIVPFVLYAGLTMIIFLTQLSTIPKELYEAAVVDGATSIQVDLKVYLPLVKPAIITNIMLNLAFCLRTFEYPFLMTGGGPANSTMNLSLYIYKEMVGANRYGISMAAGLVTVLLGMVIMVFVNILQKERKSHYEK</sequence>
<accession>A0A4R3K353</accession>
<keyword evidence="2 7" id="KW-0813">Transport</keyword>
<dbReference type="PANTHER" id="PTHR30193">
    <property type="entry name" value="ABC TRANSPORTER PERMEASE PROTEIN"/>
    <property type="match status" value="1"/>
</dbReference>
<dbReference type="PROSITE" id="PS50928">
    <property type="entry name" value="ABC_TM1"/>
    <property type="match status" value="1"/>
</dbReference>
<evidence type="ECO:0000256" key="5">
    <source>
        <dbReference type="ARBA" id="ARBA00022989"/>
    </source>
</evidence>
<evidence type="ECO:0000256" key="1">
    <source>
        <dbReference type="ARBA" id="ARBA00004651"/>
    </source>
</evidence>
<name>A0A4R3K353_9FIRM</name>
<comment type="subcellular location">
    <subcellularLocation>
        <location evidence="1 7">Cell membrane</location>
        <topology evidence="1 7">Multi-pass membrane protein</topology>
    </subcellularLocation>
</comment>
<dbReference type="SUPFAM" id="SSF161098">
    <property type="entry name" value="MetI-like"/>
    <property type="match status" value="1"/>
</dbReference>
<feature type="transmembrane region" description="Helical" evidence="7">
    <location>
        <begin position="100"/>
        <end position="121"/>
    </location>
</feature>
<evidence type="ECO:0000256" key="7">
    <source>
        <dbReference type="RuleBase" id="RU363032"/>
    </source>
</evidence>
<dbReference type="GO" id="GO:0055085">
    <property type="term" value="P:transmembrane transport"/>
    <property type="evidence" value="ECO:0007669"/>
    <property type="project" value="InterPro"/>
</dbReference>
<keyword evidence="10" id="KW-1185">Reference proteome</keyword>
<evidence type="ECO:0000256" key="4">
    <source>
        <dbReference type="ARBA" id="ARBA00022692"/>
    </source>
</evidence>
<keyword evidence="5 7" id="KW-1133">Transmembrane helix</keyword>
<feature type="transmembrane region" description="Helical" evidence="7">
    <location>
        <begin position="149"/>
        <end position="171"/>
    </location>
</feature>
<evidence type="ECO:0000256" key="3">
    <source>
        <dbReference type="ARBA" id="ARBA00022475"/>
    </source>
</evidence>
<evidence type="ECO:0000256" key="6">
    <source>
        <dbReference type="ARBA" id="ARBA00023136"/>
    </source>
</evidence>
<feature type="transmembrane region" description="Helical" evidence="7">
    <location>
        <begin position="7"/>
        <end position="30"/>
    </location>
</feature>
<dbReference type="CDD" id="cd06261">
    <property type="entry name" value="TM_PBP2"/>
    <property type="match status" value="1"/>
</dbReference>
<feature type="transmembrane region" description="Helical" evidence="7">
    <location>
        <begin position="67"/>
        <end position="88"/>
    </location>
</feature>
<feature type="transmembrane region" description="Helical" evidence="7">
    <location>
        <begin position="203"/>
        <end position="223"/>
    </location>
</feature>
<dbReference type="AlphaFoldDB" id="A0A4R3K353"/>
<organism evidence="9 10">
    <name type="scientific">Muricomes intestini</name>
    <dbReference type="NCBI Taxonomy" id="1796634"/>
    <lineage>
        <taxon>Bacteria</taxon>
        <taxon>Bacillati</taxon>
        <taxon>Bacillota</taxon>
        <taxon>Clostridia</taxon>
        <taxon>Lachnospirales</taxon>
        <taxon>Lachnospiraceae</taxon>
        <taxon>Muricomes</taxon>
    </lineage>
</organism>
<evidence type="ECO:0000256" key="2">
    <source>
        <dbReference type="ARBA" id="ARBA00022448"/>
    </source>
</evidence>
<dbReference type="GO" id="GO:0005886">
    <property type="term" value="C:plasma membrane"/>
    <property type="evidence" value="ECO:0007669"/>
    <property type="project" value="UniProtKB-SubCell"/>
</dbReference>